<keyword evidence="3" id="KW-0805">Transcription regulation</keyword>
<gene>
    <name evidence="9" type="ORF">XA3_21260</name>
</gene>
<dbReference type="Gene3D" id="1.10.10.10">
    <property type="entry name" value="Winged helix-like DNA-binding domain superfamily/Winged helix DNA-binding domain"/>
    <property type="match status" value="1"/>
</dbReference>
<feature type="domain" description="PRD" evidence="8">
    <location>
        <begin position="175"/>
        <end position="286"/>
    </location>
</feature>
<dbReference type="InterPro" id="IPR013196">
    <property type="entry name" value="HTH_11"/>
</dbReference>
<dbReference type="InterPro" id="IPR013011">
    <property type="entry name" value="PTS_EIIB_2"/>
</dbReference>
<dbReference type="InterPro" id="IPR011608">
    <property type="entry name" value="PRD"/>
</dbReference>
<feature type="domain" description="PTS EIIA type-2" evidence="6">
    <location>
        <begin position="499"/>
        <end position="642"/>
    </location>
</feature>
<dbReference type="AlphaFoldDB" id="A0AAU9DHZ3"/>
<dbReference type="InterPro" id="IPR036388">
    <property type="entry name" value="WH-like_DNA-bd_sf"/>
</dbReference>
<keyword evidence="4" id="KW-0010">Activator</keyword>
<dbReference type="PANTHER" id="PTHR30185:SF18">
    <property type="entry name" value="TRANSCRIPTIONAL REGULATOR MTLR"/>
    <property type="match status" value="1"/>
</dbReference>
<dbReference type="SUPFAM" id="SSF63520">
    <property type="entry name" value="PTS-regulatory domain, PRD"/>
    <property type="match status" value="2"/>
</dbReference>
<protein>
    <recommendedName>
        <fullName evidence="11">PTS system EIIA component</fullName>
    </recommendedName>
</protein>
<dbReference type="PROSITE" id="PS51372">
    <property type="entry name" value="PRD_2"/>
    <property type="match status" value="2"/>
</dbReference>
<dbReference type="SUPFAM" id="SSF46785">
    <property type="entry name" value="Winged helix' DNA-binding domain"/>
    <property type="match status" value="1"/>
</dbReference>
<dbReference type="InterPro" id="IPR003501">
    <property type="entry name" value="PTS_EIIB_2/3"/>
</dbReference>
<feature type="domain" description="PRD" evidence="8">
    <location>
        <begin position="288"/>
        <end position="399"/>
    </location>
</feature>
<evidence type="ECO:0000259" key="7">
    <source>
        <dbReference type="PROSITE" id="PS51099"/>
    </source>
</evidence>
<dbReference type="CDD" id="cd00211">
    <property type="entry name" value="PTS_IIA_fru"/>
    <property type="match status" value="1"/>
</dbReference>
<dbReference type="Gene3D" id="3.40.50.2300">
    <property type="match status" value="1"/>
</dbReference>
<accession>A0AAU9DHZ3</accession>
<dbReference type="Pfam" id="PF08279">
    <property type="entry name" value="HTH_11"/>
    <property type="match status" value="1"/>
</dbReference>
<evidence type="ECO:0000256" key="1">
    <source>
        <dbReference type="ARBA" id="ARBA00022679"/>
    </source>
</evidence>
<evidence type="ECO:0000256" key="4">
    <source>
        <dbReference type="ARBA" id="ARBA00023159"/>
    </source>
</evidence>
<dbReference type="Pfam" id="PF02302">
    <property type="entry name" value="PTS_IIB"/>
    <property type="match status" value="1"/>
</dbReference>
<dbReference type="InterPro" id="IPR050661">
    <property type="entry name" value="BglG_antiterminators"/>
</dbReference>
<dbReference type="PROSITE" id="PS51099">
    <property type="entry name" value="PTS_EIIB_TYPE_2"/>
    <property type="match status" value="1"/>
</dbReference>
<dbReference type="GO" id="GO:0006355">
    <property type="term" value="P:regulation of DNA-templated transcription"/>
    <property type="evidence" value="ECO:0007669"/>
    <property type="project" value="InterPro"/>
</dbReference>
<dbReference type="InterPro" id="IPR016152">
    <property type="entry name" value="PTrfase/Anion_transptr"/>
</dbReference>
<dbReference type="InterPro" id="IPR036095">
    <property type="entry name" value="PTS_EIIB-like_sf"/>
</dbReference>
<evidence type="ECO:0000313" key="10">
    <source>
        <dbReference type="Proteomes" id="UP001321861"/>
    </source>
</evidence>
<evidence type="ECO:0000259" key="8">
    <source>
        <dbReference type="PROSITE" id="PS51372"/>
    </source>
</evidence>
<evidence type="ECO:0000256" key="5">
    <source>
        <dbReference type="ARBA" id="ARBA00023163"/>
    </source>
</evidence>
<dbReference type="EMBL" id="AP026802">
    <property type="protein sequence ID" value="BDR59685.1"/>
    <property type="molecule type" value="Genomic_DNA"/>
</dbReference>
<dbReference type="SUPFAM" id="SSF55804">
    <property type="entry name" value="Phoshotransferase/anion transport protein"/>
    <property type="match status" value="1"/>
</dbReference>
<keyword evidence="2" id="KW-0677">Repeat</keyword>
<keyword evidence="5" id="KW-0804">Transcription</keyword>
<dbReference type="Gene3D" id="1.10.1790.10">
    <property type="entry name" value="PRD domain"/>
    <property type="match status" value="2"/>
</dbReference>
<dbReference type="SUPFAM" id="SSF52794">
    <property type="entry name" value="PTS system IIB component-like"/>
    <property type="match status" value="1"/>
</dbReference>
<reference evidence="9 10" key="1">
    <citation type="journal article" date="2023" name="Microbiol. Spectr.">
        <title>Symbiosis of Carpenter Bees with Uncharacterized Lactic Acid Bacteria Showing NAD Auxotrophy.</title>
        <authorList>
            <person name="Kawasaki S."/>
            <person name="Ozawa K."/>
            <person name="Mori T."/>
            <person name="Yamamoto A."/>
            <person name="Ito M."/>
            <person name="Ohkuma M."/>
            <person name="Sakamoto M."/>
            <person name="Matsutani M."/>
        </authorList>
    </citation>
    <scope>NUCLEOTIDE SEQUENCE [LARGE SCALE GENOMIC DNA]</scope>
    <source>
        <strain evidence="9 10">XA3</strain>
    </source>
</reference>
<dbReference type="GO" id="GO:0009401">
    <property type="term" value="P:phosphoenolpyruvate-dependent sugar phosphotransferase system"/>
    <property type="evidence" value="ECO:0007669"/>
    <property type="project" value="InterPro"/>
</dbReference>
<sequence length="650" mass="74521">MLTEVEKEIINFLLNTNSFITAKEIANQLLLSTKTVYRAIKHLNAILSSGDLIISKKGRGFKINYDNYLKEMLKQRSIGSYSTDNRRQSVLTRLLISAPRTLRISTLFNQYYLSKTIVNEDLKLIRDFLKSYSLKLERKDYRVKISGTEADIRHALQDLLIKQNFPDFSLATSRGLDFFLINFCLKQLDFINAELKSEITYPYNVNIMSHLYILLTRYPKLALNPPILTKLTDYDQMIIKQNQQLYSIASQVIKHVEEFLNTKLEPNEIYFLLQYLLSSRLNIMDKIEDEGFQNHLVQGVTNFYIENVVLELQIGEINQDFKNDLQNHIRPMINRLYNQINLNNVLLPEIKREYFQLFQTVVRISSKVAVKFELPPISADESGFITLYFARYLEQNRHYIRVLVVCTTGVATSQLIKTKIQAYFNNIVVVGDAPSSNVQQQIVENAPIDLIISTIPLNKTFEIPVVVVGALLNQQDKKRIEDTITHNYLNQGSEKMLSEVTNESLIRLNIEAANWRDAIIKSAEPLIQAGYATEDYVKGMVKTTEESGPYIVISKGVALPHARPELGAKKVGITVATLKKPINFGNRSNDPVKFVFALCAIDNKSHLKAMSELVNFISDQKFLAQLIQAANPSEVYTLIKEFESRYNENE</sequence>
<evidence type="ECO:0000313" key="9">
    <source>
        <dbReference type="EMBL" id="BDR59685.1"/>
    </source>
</evidence>
<dbReference type="GO" id="GO:0008982">
    <property type="term" value="F:protein-N(PI)-phosphohistidine-sugar phosphotransferase activity"/>
    <property type="evidence" value="ECO:0007669"/>
    <property type="project" value="InterPro"/>
</dbReference>
<dbReference type="RefSeq" id="WP_317635469.1">
    <property type="nucleotide sequence ID" value="NZ_AP026802.1"/>
</dbReference>
<evidence type="ECO:0000256" key="3">
    <source>
        <dbReference type="ARBA" id="ARBA00023015"/>
    </source>
</evidence>
<dbReference type="PROSITE" id="PS51094">
    <property type="entry name" value="PTS_EIIA_TYPE_2"/>
    <property type="match status" value="1"/>
</dbReference>
<evidence type="ECO:0008006" key="11">
    <source>
        <dbReference type="Google" id="ProtNLM"/>
    </source>
</evidence>
<evidence type="ECO:0000259" key="6">
    <source>
        <dbReference type="PROSITE" id="PS51094"/>
    </source>
</evidence>
<dbReference type="Gene3D" id="3.40.930.10">
    <property type="entry name" value="Mannitol-specific EII, Chain A"/>
    <property type="match status" value="1"/>
</dbReference>
<dbReference type="InterPro" id="IPR036634">
    <property type="entry name" value="PRD_sf"/>
</dbReference>
<keyword evidence="10" id="KW-1185">Reference proteome</keyword>
<evidence type="ECO:0000256" key="2">
    <source>
        <dbReference type="ARBA" id="ARBA00022737"/>
    </source>
</evidence>
<keyword evidence="1" id="KW-0808">Transferase</keyword>
<proteinExistence type="predicted"/>
<organism evidence="9 10">
    <name type="scientific">Xylocopilactobacillus apicola</name>
    <dbReference type="NCBI Taxonomy" id="2932184"/>
    <lineage>
        <taxon>Bacteria</taxon>
        <taxon>Bacillati</taxon>
        <taxon>Bacillota</taxon>
        <taxon>Bacilli</taxon>
        <taxon>Lactobacillales</taxon>
        <taxon>Lactobacillaceae</taxon>
        <taxon>Xylocopilactobacillus</taxon>
    </lineage>
</organism>
<dbReference type="Proteomes" id="UP001321861">
    <property type="component" value="Chromosome"/>
</dbReference>
<dbReference type="PANTHER" id="PTHR30185">
    <property type="entry name" value="CRYPTIC BETA-GLUCOSIDE BGL OPERON ANTITERMINATOR"/>
    <property type="match status" value="1"/>
</dbReference>
<dbReference type="Pfam" id="PF00874">
    <property type="entry name" value="PRD"/>
    <property type="match status" value="1"/>
</dbReference>
<feature type="domain" description="PTS EIIB type-2" evidence="7">
    <location>
        <begin position="400"/>
        <end position="492"/>
    </location>
</feature>
<dbReference type="CDD" id="cd05568">
    <property type="entry name" value="PTS_IIB_bgl_like"/>
    <property type="match status" value="1"/>
</dbReference>
<dbReference type="Pfam" id="PF05043">
    <property type="entry name" value="Mga"/>
    <property type="match status" value="1"/>
</dbReference>
<dbReference type="InterPro" id="IPR007737">
    <property type="entry name" value="Mga_HTH"/>
</dbReference>
<dbReference type="Pfam" id="PF00359">
    <property type="entry name" value="PTS_EIIA_2"/>
    <property type="match status" value="1"/>
</dbReference>
<name>A0AAU9DHZ3_9LACO</name>
<dbReference type="KEGG" id="xap:XA3_21260"/>
<dbReference type="InterPro" id="IPR036390">
    <property type="entry name" value="WH_DNA-bd_sf"/>
</dbReference>
<dbReference type="InterPro" id="IPR002178">
    <property type="entry name" value="PTS_EIIA_type-2_dom"/>
</dbReference>